<feature type="transmembrane region" description="Helical" evidence="17">
    <location>
        <begin position="128"/>
        <end position="146"/>
    </location>
</feature>
<evidence type="ECO:0000256" key="11">
    <source>
        <dbReference type="ARBA" id="ARBA00022967"/>
    </source>
</evidence>
<dbReference type="PROSITE" id="PS00154">
    <property type="entry name" value="ATPASE_E1_E2"/>
    <property type="match status" value="1"/>
</dbReference>
<dbReference type="InterPro" id="IPR051014">
    <property type="entry name" value="Cation_Transport_ATPase_IB"/>
</dbReference>
<dbReference type="PANTHER" id="PTHR48085:SF5">
    <property type="entry name" value="CADMIUM_ZINC-TRANSPORTING ATPASE HMA4-RELATED"/>
    <property type="match status" value="1"/>
</dbReference>
<dbReference type="SUPFAM" id="SSF55008">
    <property type="entry name" value="HMA, heavy metal-associated domain"/>
    <property type="match status" value="1"/>
</dbReference>
<evidence type="ECO:0000256" key="5">
    <source>
        <dbReference type="ARBA" id="ARBA00022539"/>
    </source>
</evidence>
<organism evidence="19 20">
    <name type="scientific">Paenibacillus septentrionalis</name>
    <dbReference type="NCBI Taxonomy" id="429342"/>
    <lineage>
        <taxon>Bacteria</taxon>
        <taxon>Bacillati</taxon>
        <taxon>Bacillota</taxon>
        <taxon>Bacilli</taxon>
        <taxon>Bacillales</taxon>
        <taxon>Paenibacillaceae</taxon>
        <taxon>Paenibacillus</taxon>
    </lineage>
</organism>
<evidence type="ECO:0000256" key="7">
    <source>
        <dbReference type="ARBA" id="ARBA00022692"/>
    </source>
</evidence>
<evidence type="ECO:0000256" key="6">
    <source>
        <dbReference type="ARBA" id="ARBA00022553"/>
    </source>
</evidence>
<dbReference type="NCBIfam" id="TIGR01494">
    <property type="entry name" value="ATPase_P-type"/>
    <property type="match status" value="1"/>
</dbReference>
<dbReference type="EC" id="7.2.2.21" evidence="15"/>
<evidence type="ECO:0000256" key="15">
    <source>
        <dbReference type="ARBA" id="ARBA00039103"/>
    </source>
</evidence>
<dbReference type="InterPro" id="IPR059000">
    <property type="entry name" value="ATPase_P-type_domA"/>
</dbReference>
<dbReference type="InterPro" id="IPR008250">
    <property type="entry name" value="ATPase_P-typ_transduc_dom_A_sf"/>
</dbReference>
<reference evidence="20" key="1">
    <citation type="journal article" date="2019" name="Int. J. Syst. Evol. Microbiol.">
        <title>The Global Catalogue of Microorganisms (GCM) 10K type strain sequencing project: providing services to taxonomists for standard genome sequencing and annotation.</title>
        <authorList>
            <consortium name="The Broad Institute Genomics Platform"/>
            <consortium name="The Broad Institute Genome Sequencing Center for Infectious Disease"/>
            <person name="Wu L."/>
            <person name="Ma J."/>
        </authorList>
    </citation>
    <scope>NUCLEOTIDE SEQUENCE [LARGE SCALE GENOMIC DNA]</scope>
    <source>
        <strain evidence="20">PCU 280</strain>
    </source>
</reference>
<dbReference type="InterPro" id="IPR018303">
    <property type="entry name" value="ATPase_P-typ_P_site"/>
</dbReference>
<sequence length="724" mass="77990">MSKLNEHEATYRSYRVEGFTCANCAGKFERNVKQIEGVQDAKVNFGASKISVAGEVSIAQLEQAGAFESLKIKADEPAHMRRSAKVSSDQGEELRKKPFWQTYHVLLYSVLLIVLGYISYGTNGEHNLITILLFLSATLISGLPLLRTGIANLLRLDFDMRTLMTVAVIGGAIIGEWAEVAVVVILFAVSEALERYSMERARQSIRELMDIAPKEAQIRRGQQELTIPVEDIEIGDIMLVKPGQKIAMDGIVIHGQSAVNQAAITGESLPAAKASGDEVYAGTLNGEGWLEVRITKRAEDTTISRIIHLVEDAQADRAPAQAFIDRFARVYTPAIIVIAALVAIVPPLLFDGAWSTWVYQGLAVLVVGCPCALVISTPISIVSAIGNAAKQGVLIKGGIYLEEIGALRAVAFDKTGTLTEGHPQVTEYEVVDEDTDPKQLLAVIAALEHRSQHPLAAAIIGKAHDMHALHHDLEITAFSAVTGKGIRGHVYDKWFYVGSPKWFAEDLAVQLPSALQQKIDALQLQGKTVMLAGIENRVLGLIAVADQLRTSSKQVLDELRELGIAHTVMLTGDARSTAHAIGQQAGVSAVEAELMPEDKLRIVKQLKDQYGKVAMVGDGVNDAPALAASTVGIAMGGAGTDTAMETADVALMADDLSKLPFAVKLSRKALRVIKSNIAFSISIKLLALLLVIPGWLTLWIAIAADIGATLAVTLNSMRLMRMKS</sequence>
<keyword evidence="6" id="KW-0597">Phosphoprotein</keyword>
<dbReference type="EMBL" id="JBHSTE010000004">
    <property type="protein sequence ID" value="MFC6333412.1"/>
    <property type="molecule type" value="Genomic_DNA"/>
</dbReference>
<comment type="subcellular location">
    <subcellularLocation>
        <location evidence="1">Cell membrane</location>
        <topology evidence="1">Multi-pass membrane protein</topology>
    </subcellularLocation>
</comment>
<dbReference type="SUPFAM" id="SSF81653">
    <property type="entry name" value="Calcium ATPase, transduction domain A"/>
    <property type="match status" value="1"/>
</dbReference>
<dbReference type="SFLD" id="SFLDS00003">
    <property type="entry name" value="Haloacid_Dehalogenase"/>
    <property type="match status" value="1"/>
</dbReference>
<proteinExistence type="inferred from homology"/>
<dbReference type="Pfam" id="PF00702">
    <property type="entry name" value="Hydrolase"/>
    <property type="match status" value="1"/>
</dbReference>
<dbReference type="InterPro" id="IPR001757">
    <property type="entry name" value="P_typ_ATPase"/>
</dbReference>
<evidence type="ECO:0000313" key="20">
    <source>
        <dbReference type="Proteomes" id="UP001596233"/>
    </source>
</evidence>
<evidence type="ECO:0000256" key="8">
    <source>
        <dbReference type="ARBA" id="ARBA00022723"/>
    </source>
</evidence>
<evidence type="ECO:0000256" key="4">
    <source>
        <dbReference type="ARBA" id="ARBA00022475"/>
    </source>
</evidence>
<dbReference type="PANTHER" id="PTHR48085">
    <property type="entry name" value="CADMIUM/ZINC-TRANSPORTING ATPASE HMA2-RELATED"/>
    <property type="match status" value="1"/>
</dbReference>
<dbReference type="InterPro" id="IPR006121">
    <property type="entry name" value="HMA_dom"/>
</dbReference>
<dbReference type="PRINTS" id="PR00941">
    <property type="entry name" value="CDATPASE"/>
</dbReference>
<dbReference type="Gene3D" id="2.70.150.10">
    <property type="entry name" value="Calcium-transporting ATPase, cytoplasmic transduction domain A"/>
    <property type="match status" value="1"/>
</dbReference>
<comment type="similarity">
    <text evidence="2 17">Belongs to the cation transport ATPase (P-type) (TC 3.A.3) family. Type IB subfamily.</text>
</comment>
<keyword evidence="14 17" id="KW-0472">Membrane</keyword>
<evidence type="ECO:0000256" key="1">
    <source>
        <dbReference type="ARBA" id="ARBA00004651"/>
    </source>
</evidence>
<evidence type="ECO:0000256" key="13">
    <source>
        <dbReference type="ARBA" id="ARBA00023065"/>
    </source>
</evidence>
<dbReference type="InterPro" id="IPR017969">
    <property type="entry name" value="Heavy-metal-associated_CS"/>
</dbReference>
<dbReference type="InterPro" id="IPR023299">
    <property type="entry name" value="ATPase_P-typ_cyto_dom_N"/>
</dbReference>
<keyword evidence="12 17" id="KW-1133">Transmembrane helix</keyword>
<keyword evidence="11" id="KW-1278">Translocase</keyword>
<evidence type="ECO:0000256" key="17">
    <source>
        <dbReference type="RuleBase" id="RU362081"/>
    </source>
</evidence>
<dbReference type="SUPFAM" id="SSF56784">
    <property type="entry name" value="HAD-like"/>
    <property type="match status" value="1"/>
</dbReference>
<dbReference type="InterPro" id="IPR023214">
    <property type="entry name" value="HAD_sf"/>
</dbReference>
<keyword evidence="13" id="KW-0406">Ion transport</keyword>
<dbReference type="Gene3D" id="3.40.1110.10">
    <property type="entry name" value="Calcium-transporting ATPase, cytoplasmic domain N"/>
    <property type="match status" value="1"/>
</dbReference>
<name>A0ABW1V3P2_9BACL</name>
<dbReference type="Gene3D" id="3.30.70.100">
    <property type="match status" value="1"/>
</dbReference>
<keyword evidence="10 17" id="KW-0067">ATP-binding</keyword>
<keyword evidence="4 17" id="KW-1003">Cell membrane</keyword>
<dbReference type="SFLD" id="SFLDG00002">
    <property type="entry name" value="C1.7:_P-type_atpase_like"/>
    <property type="match status" value="1"/>
</dbReference>
<dbReference type="NCBIfam" id="TIGR01525">
    <property type="entry name" value="ATPase-IB_hvy"/>
    <property type="match status" value="1"/>
</dbReference>
<evidence type="ECO:0000256" key="10">
    <source>
        <dbReference type="ARBA" id="ARBA00022840"/>
    </source>
</evidence>
<keyword evidence="20" id="KW-1185">Reference proteome</keyword>
<comment type="catalytic activity">
    <reaction evidence="16">
        <text>Cd(2+)(in) + ATP + H2O = Cd(2+)(out) + ADP + phosphate + H(+)</text>
        <dbReference type="Rhea" id="RHEA:12132"/>
        <dbReference type="ChEBI" id="CHEBI:15377"/>
        <dbReference type="ChEBI" id="CHEBI:15378"/>
        <dbReference type="ChEBI" id="CHEBI:30616"/>
        <dbReference type="ChEBI" id="CHEBI:43474"/>
        <dbReference type="ChEBI" id="CHEBI:48775"/>
        <dbReference type="ChEBI" id="CHEBI:456216"/>
        <dbReference type="EC" id="7.2.2.21"/>
    </reaction>
</comment>
<dbReference type="InterPro" id="IPR027256">
    <property type="entry name" value="P-typ_ATPase_IB"/>
</dbReference>
<dbReference type="SFLD" id="SFLDF00027">
    <property type="entry name" value="p-type_atpase"/>
    <property type="match status" value="1"/>
</dbReference>
<keyword evidence="9 17" id="KW-0547">Nucleotide-binding</keyword>
<dbReference type="InterPro" id="IPR036412">
    <property type="entry name" value="HAD-like_sf"/>
</dbReference>
<dbReference type="InterPro" id="IPR044492">
    <property type="entry name" value="P_typ_ATPase_HD_dom"/>
</dbReference>
<dbReference type="Pfam" id="PF00122">
    <property type="entry name" value="E1-E2_ATPase"/>
    <property type="match status" value="1"/>
</dbReference>
<comment type="caution">
    <text evidence="19">The sequence shown here is derived from an EMBL/GenBank/DDBJ whole genome shotgun (WGS) entry which is preliminary data.</text>
</comment>
<feature type="domain" description="HMA" evidence="18">
    <location>
        <begin position="10"/>
        <end position="73"/>
    </location>
</feature>
<feature type="transmembrane region" description="Helical" evidence="17">
    <location>
        <begin position="672"/>
        <end position="692"/>
    </location>
</feature>
<evidence type="ECO:0000256" key="16">
    <source>
        <dbReference type="ARBA" id="ARBA00049338"/>
    </source>
</evidence>
<evidence type="ECO:0000256" key="12">
    <source>
        <dbReference type="ARBA" id="ARBA00022989"/>
    </source>
</evidence>
<keyword evidence="3" id="KW-0813">Transport</keyword>
<dbReference type="Proteomes" id="UP001596233">
    <property type="component" value="Unassembled WGS sequence"/>
</dbReference>
<dbReference type="PROSITE" id="PS01047">
    <property type="entry name" value="HMA_1"/>
    <property type="match status" value="1"/>
</dbReference>
<feature type="transmembrane region" description="Helical" evidence="17">
    <location>
        <begin position="362"/>
        <end position="386"/>
    </location>
</feature>
<accession>A0ABW1V3P2</accession>
<feature type="transmembrane region" description="Helical" evidence="17">
    <location>
        <begin position="330"/>
        <end position="350"/>
    </location>
</feature>
<dbReference type="PRINTS" id="PR00119">
    <property type="entry name" value="CATATPASE"/>
</dbReference>
<dbReference type="SUPFAM" id="SSF81665">
    <property type="entry name" value="Calcium ATPase, transmembrane domain M"/>
    <property type="match status" value="1"/>
</dbReference>
<dbReference type="InterPro" id="IPR036163">
    <property type="entry name" value="HMA_dom_sf"/>
</dbReference>
<dbReference type="PROSITE" id="PS50846">
    <property type="entry name" value="HMA_2"/>
    <property type="match status" value="1"/>
</dbReference>
<evidence type="ECO:0000256" key="2">
    <source>
        <dbReference type="ARBA" id="ARBA00006024"/>
    </source>
</evidence>
<evidence type="ECO:0000259" key="18">
    <source>
        <dbReference type="PROSITE" id="PS50846"/>
    </source>
</evidence>
<evidence type="ECO:0000256" key="14">
    <source>
        <dbReference type="ARBA" id="ARBA00023136"/>
    </source>
</evidence>
<gene>
    <name evidence="19" type="ORF">ACFP56_12355</name>
</gene>
<dbReference type="Pfam" id="PF00403">
    <property type="entry name" value="HMA"/>
    <property type="match status" value="1"/>
</dbReference>
<dbReference type="CDD" id="cd00371">
    <property type="entry name" value="HMA"/>
    <property type="match status" value="1"/>
</dbReference>
<evidence type="ECO:0000256" key="3">
    <source>
        <dbReference type="ARBA" id="ARBA00022448"/>
    </source>
</evidence>
<feature type="transmembrane region" description="Helical" evidence="17">
    <location>
        <begin position="105"/>
        <end position="122"/>
    </location>
</feature>
<dbReference type="RefSeq" id="WP_379234866.1">
    <property type="nucleotide sequence ID" value="NZ_JBHSTE010000004.1"/>
</dbReference>
<dbReference type="InterPro" id="IPR023298">
    <property type="entry name" value="ATPase_P-typ_TM_dom_sf"/>
</dbReference>
<dbReference type="Gene3D" id="3.40.50.1000">
    <property type="entry name" value="HAD superfamily/HAD-like"/>
    <property type="match status" value="1"/>
</dbReference>
<keyword evidence="7 17" id="KW-0812">Transmembrane</keyword>
<protein>
    <recommendedName>
        <fullName evidence="15">Cd(2+)-exporting ATPase</fullName>
        <ecNumber evidence="15">7.2.2.21</ecNumber>
    </recommendedName>
</protein>
<dbReference type="NCBIfam" id="TIGR01512">
    <property type="entry name" value="ATPase-IB2_Cd"/>
    <property type="match status" value="1"/>
</dbReference>
<evidence type="ECO:0000313" key="19">
    <source>
        <dbReference type="EMBL" id="MFC6333412.1"/>
    </source>
</evidence>
<evidence type="ECO:0000256" key="9">
    <source>
        <dbReference type="ARBA" id="ARBA00022741"/>
    </source>
</evidence>
<feature type="transmembrane region" description="Helical" evidence="17">
    <location>
        <begin position="698"/>
        <end position="717"/>
    </location>
</feature>
<dbReference type="CDD" id="cd07545">
    <property type="entry name" value="P-type_ATPase_Cd-like"/>
    <property type="match status" value="1"/>
</dbReference>
<dbReference type="NCBIfam" id="TIGR01511">
    <property type="entry name" value="ATPase-IB1_Cu"/>
    <property type="match status" value="1"/>
</dbReference>
<keyword evidence="5" id="KW-0104">Cadmium</keyword>
<keyword evidence="8 17" id="KW-0479">Metal-binding</keyword>